<dbReference type="SUPFAM" id="SSF52540">
    <property type="entry name" value="P-loop containing nucleoside triphosphate hydrolases"/>
    <property type="match status" value="1"/>
</dbReference>
<dbReference type="PANTHER" id="PTHR42734">
    <property type="entry name" value="METAL TRANSPORT SYSTEM ATP-BINDING PROTEIN TM_0124-RELATED"/>
    <property type="match status" value="1"/>
</dbReference>
<evidence type="ECO:0000256" key="1">
    <source>
        <dbReference type="ARBA" id="ARBA00022448"/>
    </source>
</evidence>
<dbReference type="Gene3D" id="3.40.50.300">
    <property type="entry name" value="P-loop containing nucleotide triphosphate hydrolases"/>
    <property type="match status" value="1"/>
</dbReference>
<keyword evidence="6" id="KW-1185">Reference proteome</keyword>
<keyword evidence="2" id="KW-0547">Nucleotide-binding</keyword>
<dbReference type="EMBL" id="FQYT01000008">
    <property type="protein sequence ID" value="SHI85997.1"/>
    <property type="molecule type" value="Genomic_DNA"/>
</dbReference>
<dbReference type="GO" id="GO:0016887">
    <property type="term" value="F:ATP hydrolysis activity"/>
    <property type="evidence" value="ECO:0007669"/>
    <property type="project" value="InterPro"/>
</dbReference>
<organism evidence="5 6">
    <name type="scientific">Parasporobacterium paucivorans DSM 15970</name>
    <dbReference type="NCBI Taxonomy" id="1122934"/>
    <lineage>
        <taxon>Bacteria</taxon>
        <taxon>Bacillati</taxon>
        <taxon>Bacillota</taxon>
        <taxon>Clostridia</taxon>
        <taxon>Lachnospirales</taxon>
        <taxon>Lachnospiraceae</taxon>
        <taxon>Parasporobacterium</taxon>
    </lineage>
</organism>
<gene>
    <name evidence="5" type="ORF">SAMN02745691_00935</name>
</gene>
<dbReference type="PANTHER" id="PTHR42734:SF19">
    <property type="entry name" value="IRON COMPOUNDS ABC TRANSPORTER, ATP-BINDING PROTEIN"/>
    <property type="match status" value="1"/>
</dbReference>
<dbReference type="SMART" id="SM00382">
    <property type="entry name" value="AAA"/>
    <property type="match status" value="1"/>
</dbReference>
<dbReference type="InterPro" id="IPR017871">
    <property type="entry name" value="ABC_transporter-like_CS"/>
</dbReference>
<dbReference type="Pfam" id="PF00005">
    <property type="entry name" value="ABC_tran"/>
    <property type="match status" value="1"/>
</dbReference>
<dbReference type="FunFam" id="3.40.50.300:FF:000134">
    <property type="entry name" value="Iron-enterobactin ABC transporter ATP-binding protein"/>
    <property type="match status" value="1"/>
</dbReference>
<dbReference type="PROSITE" id="PS50893">
    <property type="entry name" value="ABC_TRANSPORTER_2"/>
    <property type="match status" value="1"/>
</dbReference>
<dbReference type="RefSeq" id="WP_073993199.1">
    <property type="nucleotide sequence ID" value="NZ_FQYT01000008.1"/>
</dbReference>
<proteinExistence type="predicted"/>
<protein>
    <submittedName>
        <fullName evidence="5">Iron complex transport system ATP-binding protein</fullName>
    </submittedName>
</protein>
<keyword evidence="3 5" id="KW-0067">ATP-binding</keyword>
<accession>A0A1M6EKI6</accession>
<dbReference type="AlphaFoldDB" id="A0A1M6EKI6"/>
<dbReference type="CDD" id="cd03214">
    <property type="entry name" value="ABC_Iron-Siderophores_B12_Hemin"/>
    <property type="match status" value="1"/>
</dbReference>
<evidence type="ECO:0000259" key="4">
    <source>
        <dbReference type="PROSITE" id="PS50893"/>
    </source>
</evidence>
<evidence type="ECO:0000256" key="3">
    <source>
        <dbReference type="ARBA" id="ARBA00022840"/>
    </source>
</evidence>
<evidence type="ECO:0000313" key="6">
    <source>
        <dbReference type="Proteomes" id="UP000184342"/>
    </source>
</evidence>
<dbReference type="Proteomes" id="UP000184342">
    <property type="component" value="Unassembled WGS sequence"/>
</dbReference>
<keyword evidence="1" id="KW-0813">Transport</keyword>
<dbReference type="InterPro" id="IPR027417">
    <property type="entry name" value="P-loop_NTPase"/>
</dbReference>
<dbReference type="GO" id="GO:0005524">
    <property type="term" value="F:ATP binding"/>
    <property type="evidence" value="ECO:0007669"/>
    <property type="project" value="UniProtKB-KW"/>
</dbReference>
<feature type="domain" description="ABC transporter" evidence="4">
    <location>
        <begin position="3"/>
        <end position="238"/>
    </location>
</feature>
<reference evidence="5 6" key="1">
    <citation type="submission" date="2016-11" db="EMBL/GenBank/DDBJ databases">
        <authorList>
            <person name="Jaros S."/>
            <person name="Januszkiewicz K."/>
            <person name="Wedrychowicz H."/>
        </authorList>
    </citation>
    <scope>NUCLEOTIDE SEQUENCE [LARGE SCALE GENOMIC DNA]</scope>
    <source>
        <strain evidence="5 6">DSM 15970</strain>
    </source>
</reference>
<dbReference type="InterPro" id="IPR003593">
    <property type="entry name" value="AAA+_ATPase"/>
</dbReference>
<name>A0A1M6EKI6_9FIRM</name>
<evidence type="ECO:0000256" key="2">
    <source>
        <dbReference type="ARBA" id="ARBA00022741"/>
    </source>
</evidence>
<dbReference type="InterPro" id="IPR003439">
    <property type="entry name" value="ABC_transporter-like_ATP-bd"/>
</dbReference>
<dbReference type="PROSITE" id="PS00211">
    <property type="entry name" value="ABC_TRANSPORTER_1"/>
    <property type="match status" value="1"/>
</dbReference>
<dbReference type="STRING" id="1122934.SAMN02745691_00935"/>
<dbReference type="InterPro" id="IPR050153">
    <property type="entry name" value="Metal_Ion_Import_ABC"/>
</dbReference>
<evidence type="ECO:0000313" key="5">
    <source>
        <dbReference type="EMBL" id="SHI85997.1"/>
    </source>
</evidence>
<sequence>MLLKVKDLCCGYDGVPVVENLNFEMNEGELWCILGANGIGKSTLFKTLLGLLKPVSGQVLVQDKPLEKWSRKDLAKVTSYVPQSHTPPFPFKAFEIIVMGRHPYQNGIGAVREEDIRAVQDALRLLDIEHLAEKNYTQISGGERQMVLMARAIVQGSSLMILDEPVSNLDFGNHAKVISYIRKLVSMGKTVVMTTHHPDHAFIPESRVLIMENRSRMRVGIGTDIVTEECVHEMYGVDNKILLDVQDNRQTCIPLY</sequence>
<dbReference type="OrthoDB" id="9799337at2"/>